<evidence type="ECO:0000313" key="3">
    <source>
        <dbReference type="EMBL" id="MBB6121820.1"/>
    </source>
</evidence>
<evidence type="ECO:0000259" key="1">
    <source>
        <dbReference type="Pfam" id="PF00723"/>
    </source>
</evidence>
<evidence type="ECO:0000259" key="2">
    <source>
        <dbReference type="Pfam" id="PF19291"/>
    </source>
</evidence>
<protein>
    <submittedName>
        <fullName evidence="3">GH15 family glucan-1,4-alpha-glucosidase</fullName>
    </submittedName>
</protein>
<evidence type="ECO:0000313" key="4">
    <source>
        <dbReference type="Proteomes" id="UP000536604"/>
    </source>
</evidence>
<dbReference type="GO" id="GO:0004553">
    <property type="term" value="F:hydrolase activity, hydrolyzing O-glycosyl compounds"/>
    <property type="evidence" value="ECO:0007669"/>
    <property type="project" value="UniProtKB-ARBA"/>
</dbReference>
<dbReference type="SUPFAM" id="SSF48208">
    <property type="entry name" value="Six-hairpin glycosidases"/>
    <property type="match status" value="1"/>
</dbReference>
<keyword evidence="4" id="KW-1185">Reference proteome</keyword>
<dbReference type="PANTHER" id="PTHR31616">
    <property type="entry name" value="TREHALASE"/>
    <property type="match status" value="1"/>
</dbReference>
<dbReference type="Proteomes" id="UP000536604">
    <property type="component" value="Unassembled WGS sequence"/>
</dbReference>
<dbReference type="EMBL" id="JACHJO010000012">
    <property type="protein sequence ID" value="MBB6121820.1"/>
    <property type="molecule type" value="Genomic_DNA"/>
</dbReference>
<feature type="domain" description="Trehalase-like N-terminal" evidence="2">
    <location>
        <begin position="7"/>
        <end position="148"/>
    </location>
</feature>
<dbReference type="Pfam" id="PF19291">
    <property type="entry name" value="TREH_N"/>
    <property type="match status" value="1"/>
</dbReference>
<dbReference type="InterPro" id="IPR045582">
    <property type="entry name" value="Trehalase-like_N"/>
</dbReference>
<sequence>MERAEAGIGEHGFLSDCHTAAITAPDGAIVWMCAPAFDGPAFLTDLLDTGRGGAWTVEVEGARVEERAYVGDTLVLETVWRGGGTEVAVRDLMALRRYDGGTGLYREGFLLRIVECRAGRAFVRSRLAARPDYARSAPSWEPVEGGLREASGLMLSGDPAPVLTEEGDPEFRMELAAGESAFLALDHLNGERTVDRSGADTLTAETIAAWQEWSDRTDYDGLGAAQVRRSAIVLRGLLHEETGGLIAAPTASLPEWPGGPRNWDYRYVWYRDAALVVLAFLRLGHLAEARRHGQFVLSMCSSRSEWIPPVQTLGLEDPPSEEELDHLSGYAGSRPVRIGNDARGQRQLDVYGHVLDATLAYQQVTGDLDRAEFDQLVPLVEATVRLWREPDEGMWEVRGERRHWTSSKVYAWACLDRAVRLARALGVEDEVPLDRWRAERDAVRAQILELGYDPDTGSFRQTYGSANTDGSLLCIPLLGFLPGNDPRVVGTLERVEAELGVGGFLVRRYDPARTDDGLGTPEGAFLLCSFDMVSALVLAGRRDEARRRYDELCARSGPLGLYAEEMTEDGTMLGNFPQSFTHLALIEAALNLDDASEVEALHAWAEHRIDDE</sequence>
<dbReference type="AlphaFoldDB" id="A0A841IU99"/>
<dbReference type="Pfam" id="PF00723">
    <property type="entry name" value="Glyco_hydro_15"/>
    <property type="match status" value="1"/>
</dbReference>
<gene>
    <name evidence="3" type="ORF">FHS13_003799</name>
</gene>
<dbReference type="InterPro" id="IPR011613">
    <property type="entry name" value="GH15-like"/>
</dbReference>
<dbReference type="Gene3D" id="1.50.10.10">
    <property type="match status" value="1"/>
</dbReference>
<dbReference type="PANTHER" id="PTHR31616:SF0">
    <property type="entry name" value="GLUCAN 1,4-ALPHA-GLUCOSIDASE"/>
    <property type="match status" value="1"/>
</dbReference>
<dbReference type="RefSeq" id="WP_184293269.1">
    <property type="nucleotide sequence ID" value="NZ_JACHJO010000012.1"/>
</dbReference>
<accession>A0A841IU99</accession>
<proteinExistence type="predicted"/>
<reference evidence="3 4" key="1">
    <citation type="submission" date="2020-08" db="EMBL/GenBank/DDBJ databases">
        <title>Genomic Encyclopedia of Type Strains, Phase III (KMG-III): the genomes of soil and plant-associated and newly described type strains.</title>
        <authorList>
            <person name="Whitman W."/>
        </authorList>
    </citation>
    <scope>NUCLEOTIDE SEQUENCE [LARGE SCALE GENOMIC DNA]</scope>
    <source>
        <strain evidence="3 4">CECT 8712</strain>
    </source>
</reference>
<name>A0A841IU99_9ACTN</name>
<comment type="caution">
    <text evidence="3">The sequence shown here is derived from an EMBL/GenBank/DDBJ whole genome shotgun (WGS) entry which is preliminary data.</text>
</comment>
<organism evidence="3 4">
    <name type="scientific">Nocardiopsis algeriensis</name>
    <dbReference type="NCBI Taxonomy" id="1478215"/>
    <lineage>
        <taxon>Bacteria</taxon>
        <taxon>Bacillati</taxon>
        <taxon>Actinomycetota</taxon>
        <taxon>Actinomycetes</taxon>
        <taxon>Streptosporangiales</taxon>
        <taxon>Nocardiopsidaceae</taxon>
        <taxon>Nocardiopsis</taxon>
    </lineage>
</organism>
<feature type="domain" description="GH15-like" evidence="1">
    <location>
        <begin position="238"/>
        <end position="589"/>
    </location>
</feature>
<dbReference type="InterPro" id="IPR012341">
    <property type="entry name" value="6hp_glycosidase-like_sf"/>
</dbReference>
<dbReference type="GO" id="GO:0005975">
    <property type="term" value="P:carbohydrate metabolic process"/>
    <property type="evidence" value="ECO:0007669"/>
    <property type="project" value="InterPro"/>
</dbReference>
<dbReference type="InterPro" id="IPR008928">
    <property type="entry name" value="6-hairpin_glycosidase_sf"/>
</dbReference>